<evidence type="ECO:0000313" key="4">
    <source>
        <dbReference type="Proteomes" id="UP000828390"/>
    </source>
</evidence>
<comment type="caution">
    <text evidence="3">The sequence shown here is derived from an EMBL/GenBank/DDBJ whole genome shotgun (WGS) entry which is preliminary data.</text>
</comment>
<accession>A0A9D4LBY4</accession>
<protein>
    <recommendedName>
        <fullName evidence="5">Alanine racemase N-terminal domain-containing protein</fullName>
    </recommendedName>
</protein>
<reference evidence="3" key="1">
    <citation type="journal article" date="2019" name="bioRxiv">
        <title>The Genome of the Zebra Mussel, Dreissena polymorpha: A Resource for Invasive Species Research.</title>
        <authorList>
            <person name="McCartney M.A."/>
            <person name="Auch B."/>
            <person name="Kono T."/>
            <person name="Mallez S."/>
            <person name="Zhang Y."/>
            <person name="Obille A."/>
            <person name="Becker A."/>
            <person name="Abrahante J.E."/>
            <person name="Garbe J."/>
            <person name="Badalamenti J.P."/>
            <person name="Herman A."/>
            <person name="Mangelson H."/>
            <person name="Liachko I."/>
            <person name="Sullivan S."/>
            <person name="Sone E.D."/>
            <person name="Koren S."/>
            <person name="Silverstein K.A.T."/>
            <person name="Beckman K.B."/>
            <person name="Gohl D.M."/>
        </authorList>
    </citation>
    <scope>NUCLEOTIDE SEQUENCE</scope>
    <source>
        <strain evidence="3">Duluth1</strain>
        <tissue evidence="3">Whole animal</tissue>
    </source>
</reference>
<proteinExistence type="predicted"/>
<dbReference type="Proteomes" id="UP000828390">
    <property type="component" value="Unassembled WGS sequence"/>
</dbReference>
<dbReference type="InterPro" id="IPR029066">
    <property type="entry name" value="PLP-binding_barrel"/>
</dbReference>
<evidence type="ECO:0000256" key="1">
    <source>
        <dbReference type="ARBA" id="ARBA00022898"/>
    </source>
</evidence>
<dbReference type="InterPro" id="IPR011078">
    <property type="entry name" value="PyrdxlP_homeostasis"/>
</dbReference>
<dbReference type="EMBL" id="JAIWYP010000003">
    <property type="protein sequence ID" value="KAH3855787.1"/>
    <property type="molecule type" value="Genomic_DNA"/>
</dbReference>
<evidence type="ECO:0000313" key="3">
    <source>
        <dbReference type="EMBL" id="KAH3855787.1"/>
    </source>
</evidence>
<keyword evidence="4" id="KW-1185">Reference proteome</keyword>
<dbReference type="Gene3D" id="3.20.20.10">
    <property type="entry name" value="Alanine racemase"/>
    <property type="match status" value="1"/>
</dbReference>
<dbReference type="GO" id="GO:0030170">
    <property type="term" value="F:pyridoxal phosphate binding"/>
    <property type="evidence" value="ECO:0007669"/>
    <property type="project" value="InterPro"/>
</dbReference>
<sequence>MLLYCSIMIGCPFPGKEGIEPGQVEHLCRFIKYKCPCLELAGLMTIGAYGYDLARGPNPDFLALVEQREKVCAALGMTPDQVELSMGMSSDYEHAILLGSTNIRVGSTIFGSRDTNHTEGGNPGETGVGPSNTDQSGASVEKGDQSETSNCGMNQSNQKSAEGNAQSSSNQTSETSVNKDSTQQPLNSLKDLSISH</sequence>
<feature type="compositionally biased region" description="Polar residues" evidence="2">
    <location>
        <begin position="129"/>
        <end position="138"/>
    </location>
</feature>
<dbReference type="SUPFAM" id="SSF51419">
    <property type="entry name" value="PLP-binding barrel"/>
    <property type="match status" value="1"/>
</dbReference>
<dbReference type="PANTHER" id="PTHR10146">
    <property type="entry name" value="PROLINE SYNTHETASE CO-TRANSCRIBED BACTERIAL HOMOLOG PROTEIN"/>
    <property type="match status" value="1"/>
</dbReference>
<feature type="region of interest" description="Disordered" evidence="2">
    <location>
        <begin position="109"/>
        <end position="196"/>
    </location>
</feature>
<evidence type="ECO:0000256" key="2">
    <source>
        <dbReference type="SAM" id="MobiDB-lite"/>
    </source>
</evidence>
<keyword evidence="1" id="KW-0663">Pyridoxal phosphate</keyword>
<evidence type="ECO:0008006" key="5">
    <source>
        <dbReference type="Google" id="ProtNLM"/>
    </source>
</evidence>
<organism evidence="3 4">
    <name type="scientific">Dreissena polymorpha</name>
    <name type="common">Zebra mussel</name>
    <name type="synonym">Mytilus polymorpha</name>
    <dbReference type="NCBI Taxonomy" id="45954"/>
    <lineage>
        <taxon>Eukaryota</taxon>
        <taxon>Metazoa</taxon>
        <taxon>Spiralia</taxon>
        <taxon>Lophotrochozoa</taxon>
        <taxon>Mollusca</taxon>
        <taxon>Bivalvia</taxon>
        <taxon>Autobranchia</taxon>
        <taxon>Heteroconchia</taxon>
        <taxon>Euheterodonta</taxon>
        <taxon>Imparidentia</taxon>
        <taxon>Neoheterodontei</taxon>
        <taxon>Myida</taxon>
        <taxon>Dreissenoidea</taxon>
        <taxon>Dreissenidae</taxon>
        <taxon>Dreissena</taxon>
    </lineage>
</organism>
<reference evidence="3" key="2">
    <citation type="submission" date="2020-11" db="EMBL/GenBank/DDBJ databases">
        <authorList>
            <person name="McCartney M.A."/>
            <person name="Auch B."/>
            <person name="Kono T."/>
            <person name="Mallez S."/>
            <person name="Becker A."/>
            <person name="Gohl D.M."/>
            <person name="Silverstein K.A.T."/>
            <person name="Koren S."/>
            <person name="Bechman K.B."/>
            <person name="Herman A."/>
            <person name="Abrahante J.E."/>
            <person name="Garbe J."/>
        </authorList>
    </citation>
    <scope>NUCLEOTIDE SEQUENCE</scope>
    <source>
        <strain evidence="3">Duluth1</strain>
        <tissue evidence="3">Whole animal</tissue>
    </source>
</reference>
<name>A0A9D4LBY4_DREPO</name>
<dbReference type="PANTHER" id="PTHR10146:SF14">
    <property type="entry name" value="PYRIDOXAL PHOSPHATE HOMEOSTASIS PROTEIN"/>
    <property type="match status" value="1"/>
</dbReference>
<feature type="compositionally biased region" description="Polar residues" evidence="2">
    <location>
        <begin position="146"/>
        <end position="187"/>
    </location>
</feature>
<gene>
    <name evidence="3" type="ORF">DPMN_098356</name>
</gene>
<dbReference type="AlphaFoldDB" id="A0A9D4LBY4"/>